<sequence length="53" mass="6498">MNKKIKIEEKRKFSDKLLMRKEMHKDISEKKYEKKKLNESKNRIPNVILPDPE</sequence>
<gene>
    <name evidence="2" type="ORF">SAMN05446037_101364</name>
</gene>
<evidence type="ECO:0000313" key="3">
    <source>
        <dbReference type="Proteomes" id="UP000198304"/>
    </source>
</evidence>
<accession>A0A239FKT1</accession>
<dbReference type="RefSeq" id="WP_176431380.1">
    <property type="nucleotide sequence ID" value="NZ_FZOJ01000013.1"/>
</dbReference>
<feature type="region of interest" description="Disordered" evidence="1">
    <location>
        <begin position="26"/>
        <end position="53"/>
    </location>
</feature>
<name>A0A239FKT1_9FIRM</name>
<keyword evidence="3" id="KW-1185">Reference proteome</keyword>
<proteinExistence type="predicted"/>
<feature type="compositionally biased region" description="Basic and acidic residues" evidence="1">
    <location>
        <begin position="26"/>
        <end position="42"/>
    </location>
</feature>
<dbReference type="EMBL" id="FZOJ01000013">
    <property type="protein sequence ID" value="SNS57381.1"/>
    <property type="molecule type" value="Genomic_DNA"/>
</dbReference>
<protein>
    <submittedName>
        <fullName evidence="2">Uncharacterized protein</fullName>
    </submittedName>
</protein>
<reference evidence="2 3" key="1">
    <citation type="submission" date="2017-06" db="EMBL/GenBank/DDBJ databases">
        <authorList>
            <person name="Kim H.J."/>
            <person name="Triplett B.A."/>
        </authorList>
    </citation>
    <scope>NUCLEOTIDE SEQUENCE [LARGE SCALE GENOMIC DNA]</scope>
    <source>
        <strain evidence="2 3">SCA</strain>
    </source>
</reference>
<evidence type="ECO:0000313" key="2">
    <source>
        <dbReference type="EMBL" id="SNS57381.1"/>
    </source>
</evidence>
<dbReference type="Proteomes" id="UP000198304">
    <property type="component" value="Unassembled WGS sequence"/>
</dbReference>
<dbReference type="AlphaFoldDB" id="A0A239FKT1"/>
<organism evidence="2 3">
    <name type="scientific">Anaerovirgula multivorans</name>
    <dbReference type="NCBI Taxonomy" id="312168"/>
    <lineage>
        <taxon>Bacteria</taxon>
        <taxon>Bacillati</taxon>
        <taxon>Bacillota</taxon>
        <taxon>Clostridia</taxon>
        <taxon>Peptostreptococcales</taxon>
        <taxon>Natronincolaceae</taxon>
        <taxon>Anaerovirgula</taxon>
    </lineage>
</organism>
<evidence type="ECO:0000256" key="1">
    <source>
        <dbReference type="SAM" id="MobiDB-lite"/>
    </source>
</evidence>